<evidence type="ECO:0000313" key="2">
    <source>
        <dbReference type="WBParaSite" id="Csp11.Scaffold629.g12236.t1"/>
    </source>
</evidence>
<evidence type="ECO:0000313" key="1">
    <source>
        <dbReference type="Proteomes" id="UP000095282"/>
    </source>
</evidence>
<accession>A0A1I7TVM0</accession>
<name>A0A1I7TVM0_9PELO</name>
<dbReference type="PANTHER" id="PTHR12904">
    <property type="match status" value="1"/>
</dbReference>
<dbReference type="WBParaSite" id="Csp11.Scaffold629.g12236.t1">
    <property type="protein sequence ID" value="Csp11.Scaffold629.g12236.t1"/>
    <property type="gene ID" value="Csp11.Scaffold629.g12236"/>
</dbReference>
<proteinExistence type="predicted"/>
<dbReference type="Gene3D" id="3.80.10.10">
    <property type="entry name" value="Ribonuclease Inhibitor"/>
    <property type="match status" value="1"/>
</dbReference>
<reference evidence="2" key="1">
    <citation type="submission" date="2016-11" db="UniProtKB">
        <authorList>
            <consortium name="WormBaseParasite"/>
        </authorList>
    </citation>
    <scope>IDENTIFICATION</scope>
</reference>
<dbReference type="InterPro" id="IPR032675">
    <property type="entry name" value="LRR_dom_sf"/>
</dbReference>
<keyword evidence="1" id="KW-1185">Reference proteome</keyword>
<dbReference type="STRING" id="1561998.A0A1I7TVM0"/>
<dbReference type="AlphaFoldDB" id="A0A1I7TVM0"/>
<protein>
    <submittedName>
        <fullName evidence="2">FBD domain-containing protein</fullName>
    </submittedName>
</protein>
<dbReference type="InterPro" id="IPR051341">
    <property type="entry name" value="Zyg-11_UBL_adapter"/>
</dbReference>
<dbReference type="SUPFAM" id="SSF52047">
    <property type="entry name" value="RNI-like"/>
    <property type="match status" value="1"/>
</dbReference>
<dbReference type="PANTHER" id="PTHR12904:SF28">
    <property type="entry name" value="ATP SYNTHASE SUBUNIT ALPHA-RELATED"/>
    <property type="match status" value="1"/>
</dbReference>
<sequence>MFVPSLLHFSSKAVAKYFVEGRYKNLEFSLGEPVSDRVFSEVLKTDYNWSSVIAKETGLELNLTSFDAYPFSHRDLENLQFHNIRSVVIESEEFCEDPEYTIGEIEGGEKILDIVRILKTCLNENSRQNLKKLHLLWCNVFPDDWIEKVAELLPSLRSFQCKFIDDEDFGRACHLFPNLVSFAPGFLNDRIGSLKNLQMLTLHDTRFHLPEQLNGLFELLNLRVLDVSCSERFFENLLLCEGTFQNLKFLECEESDIDETQVLSLVARYSSLKSIGLLYTSCEGTDFSDLPITVLNVATIESIMEALKHKLNETKDDETDEVDGLMDCLWELWYKKQIEDDVFPRLNENLFLRLMMKVTVKCPHLIRKQVIMCLILYYNHAINNQSRTNALQNPNPESFVFFGRQWVLQSFSNFRRGI</sequence>
<dbReference type="Proteomes" id="UP000095282">
    <property type="component" value="Unplaced"/>
</dbReference>
<dbReference type="GO" id="GO:0031462">
    <property type="term" value="C:Cul2-RING ubiquitin ligase complex"/>
    <property type="evidence" value="ECO:0007669"/>
    <property type="project" value="TreeGrafter"/>
</dbReference>
<organism evidence="1 2">
    <name type="scientific">Caenorhabditis tropicalis</name>
    <dbReference type="NCBI Taxonomy" id="1561998"/>
    <lineage>
        <taxon>Eukaryota</taxon>
        <taxon>Metazoa</taxon>
        <taxon>Ecdysozoa</taxon>
        <taxon>Nematoda</taxon>
        <taxon>Chromadorea</taxon>
        <taxon>Rhabditida</taxon>
        <taxon>Rhabditina</taxon>
        <taxon>Rhabditomorpha</taxon>
        <taxon>Rhabditoidea</taxon>
        <taxon>Rhabditidae</taxon>
        <taxon>Peloderinae</taxon>
        <taxon>Caenorhabditis</taxon>
    </lineage>
</organism>
<dbReference type="eggNOG" id="KOG3665">
    <property type="taxonomic scope" value="Eukaryota"/>
</dbReference>